<comment type="caution">
    <text evidence="6">The sequence shown here is derived from an EMBL/GenBank/DDBJ whole genome shotgun (WGS) entry which is preliminary data.</text>
</comment>
<dbReference type="SUPFAM" id="SSF46458">
    <property type="entry name" value="Globin-like"/>
    <property type="match status" value="1"/>
</dbReference>
<dbReference type="InterPro" id="IPR012292">
    <property type="entry name" value="Globin/Proto"/>
</dbReference>
<keyword evidence="1" id="KW-0813">Transport</keyword>
<keyword evidence="2" id="KW-0349">Heme</keyword>
<proteinExistence type="predicted"/>
<evidence type="ECO:0000256" key="3">
    <source>
        <dbReference type="ARBA" id="ARBA00022723"/>
    </source>
</evidence>
<evidence type="ECO:0000256" key="2">
    <source>
        <dbReference type="ARBA" id="ARBA00022617"/>
    </source>
</evidence>
<evidence type="ECO:0000256" key="1">
    <source>
        <dbReference type="ARBA" id="ARBA00022448"/>
    </source>
</evidence>
<feature type="region of interest" description="Disordered" evidence="5">
    <location>
        <begin position="130"/>
        <end position="149"/>
    </location>
</feature>
<protein>
    <submittedName>
        <fullName evidence="6">Group 1 truncated hemoglobin</fullName>
    </submittedName>
</protein>
<dbReference type="Proteomes" id="UP001551695">
    <property type="component" value="Unassembled WGS sequence"/>
</dbReference>
<dbReference type="RefSeq" id="WP_357780423.1">
    <property type="nucleotide sequence ID" value="NZ_JBFAKC010000002.1"/>
</dbReference>
<keyword evidence="3" id="KW-0479">Metal-binding</keyword>
<dbReference type="Pfam" id="PF01152">
    <property type="entry name" value="Bac_globin"/>
    <property type="match status" value="1"/>
</dbReference>
<accession>A0ABV3FND7</accession>
<keyword evidence="4" id="KW-0408">Iron</keyword>
<sequence>MSSAASFASEPPTPEDTPIYELIGGRRAIEVVVEDFYARVLDDAALSEFFAGVNMSRMRGRQVEFFAAALGGPDPYIGPSMKQVHRGRGITRHHFDLVAHHLAAALSAAGVPAETTGRIIAAITPLADDIATGPAPDDPGDTTGIRQLR</sequence>
<evidence type="ECO:0000256" key="5">
    <source>
        <dbReference type="SAM" id="MobiDB-lite"/>
    </source>
</evidence>
<organism evidence="6 7">
    <name type="scientific">Nocardia aurea</name>
    <dbReference type="NCBI Taxonomy" id="2144174"/>
    <lineage>
        <taxon>Bacteria</taxon>
        <taxon>Bacillati</taxon>
        <taxon>Actinomycetota</taxon>
        <taxon>Actinomycetes</taxon>
        <taxon>Mycobacteriales</taxon>
        <taxon>Nocardiaceae</taxon>
        <taxon>Nocardia</taxon>
    </lineage>
</organism>
<dbReference type="CDD" id="cd00454">
    <property type="entry name" value="TrHb1_N"/>
    <property type="match status" value="1"/>
</dbReference>
<keyword evidence="7" id="KW-1185">Reference proteome</keyword>
<name>A0ABV3FND7_9NOCA</name>
<evidence type="ECO:0000256" key="4">
    <source>
        <dbReference type="ARBA" id="ARBA00023004"/>
    </source>
</evidence>
<dbReference type="InterPro" id="IPR001486">
    <property type="entry name" value="Hemoglobin_trunc"/>
</dbReference>
<dbReference type="Gene3D" id="1.10.490.10">
    <property type="entry name" value="Globins"/>
    <property type="match status" value="1"/>
</dbReference>
<evidence type="ECO:0000313" key="6">
    <source>
        <dbReference type="EMBL" id="MEV0706926.1"/>
    </source>
</evidence>
<evidence type="ECO:0000313" key="7">
    <source>
        <dbReference type="Proteomes" id="UP001551695"/>
    </source>
</evidence>
<dbReference type="InterPro" id="IPR009050">
    <property type="entry name" value="Globin-like_sf"/>
</dbReference>
<reference evidence="6 7" key="1">
    <citation type="submission" date="2024-06" db="EMBL/GenBank/DDBJ databases">
        <title>The Natural Products Discovery Center: Release of the First 8490 Sequenced Strains for Exploring Actinobacteria Biosynthetic Diversity.</title>
        <authorList>
            <person name="Kalkreuter E."/>
            <person name="Kautsar S.A."/>
            <person name="Yang D."/>
            <person name="Bader C.D."/>
            <person name="Teijaro C.N."/>
            <person name="Fluegel L."/>
            <person name="Davis C.M."/>
            <person name="Simpson J.R."/>
            <person name="Lauterbach L."/>
            <person name="Steele A.D."/>
            <person name="Gui C."/>
            <person name="Meng S."/>
            <person name="Li G."/>
            <person name="Viehrig K."/>
            <person name="Ye F."/>
            <person name="Su P."/>
            <person name="Kiefer A.F."/>
            <person name="Nichols A."/>
            <person name="Cepeda A.J."/>
            <person name="Yan W."/>
            <person name="Fan B."/>
            <person name="Jiang Y."/>
            <person name="Adhikari A."/>
            <person name="Zheng C.-J."/>
            <person name="Schuster L."/>
            <person name="Cowan T.M."/>
            <person name="Smanski M.J."/>
            <person name="Chevrette M.G."/>
            <person name="De Carvalho L.P.S."/>
            <person name="Shen B."/>
        </authorList>
    </citation>
    <scope>NUCLEOTIDE SEQUENCE [LARGE SCALE GENOMIC DNA]</scope>
    <source>
        <strain evidence="6 7">NPDC050403</strain>
    </source>
</reference>
<dbReference type="EMBL" id="JBFAKC010000002">
    <property type="protein sequence ID" value="MEV0706926.1"/>
    <property type="molecule type" value="Genomic_DNA"/>
</dbReference>
<gene>
    <name evidence="6" type="ORF">AB0I48_05115</name>
</gene>